<comment type="caution">
    <text evidence="1">The sequence shown here is derived from an EMBL/GenBank/DDBJ whole genome shotgun (WGS) entry which is preliminary data.</text>
</comment>
<gene>
    <name evidence="1" type="ORF">BG006_003164</name>
</gene>
<dbReference type="AlphaFoldDB" id="A0A9P5VGC9"/>
<evidence type="ECO:0000313" key="2">
    <source>
        <dbReference type="Proteomes" id="UP000696485"/>
    </source>
</evidence>
<name>A0A9P5VGC9_9FUNG</name>
<feature type="non-terminal residue" evidence="1">
    <location>
        <position position="1"/>
    </location>
</feature>
<sequence>LLSGILHFNQNHVGFSAKEMATITAQVLQNFYSQDMEDKDMQRAAEAVVQWTSWVQIWKSTSLKEKLAAQKDARDSREVDMEVVVNAIMSSYTDCKNKNILSIVFIALHVFRRYNNWAHLVSESDCMMAVVGPFLQEIMDVQHEIKFTCANASTSAGKARKSSLRQDGQSRQPDIVGQARDAREVFYGELKGLNPSLAAVNTDMLRLAIFTKDALDQLHKTLEQGPPLLTFQTVGRDVTFFLGAKIDNTVVHACLSSVKLPSILTELDLDLEFFFRLFQVQTLVAIANSRLKNKQDKPLQIVPFPTLGTPQRNAALNTPQKTKKYG</sequence>
<organism evidence="1 2">
    <name type="scientific">Podila minutissima</name>
    <dbReference type="NCBI Taxonomy" id="64525"/>
    <lineage>
        <taxon>Eukaryota</taxon>
        <taxon>Fungi</taxon>
        <taxon>Fungi incertae sedis</taxon>
        <taxon>Mucoromycota</taxon>
        <taxon>Mortierellomycotina</taxon>
        <taxon>Mortierellomycetes</taxon>
        <taxon>Mortierellales</taxon>
        <taxon>Mortierellaceae</taxon>
        <taxon>Podila</taxon>
    </lineage>
</organism>
<protein>
    <submittedName>
        <fullName evidence="1">Uncharacterized protein</fullName>
    </submittedName>
</protein>
<dbReference type="Proteomes" id="UP000696485">
    <property type="component" value="Unassembled WGS sequence"/>
</dbReference>
<proteinExistence type="predicted"/>
<evidence type="ECO:0000313" key="1">
    <source>
        <dbReference type="EMBL" id="KAF9318657.1"/>
    </source>
</evidence>
<dbReference type="EMBL" id="JAAAUY010001820">
    <property type="protein sequence ID" value="KAF9318657.1"/>
    <property type="molecule type" value="Genomic_DNA"/>
</dbReference>
<accession>A0A9P5VGC9</accession>
<keyword evidence="2" id="KW-1185">Reference proteome</keyword>
<reference evidence="1" key="1">
    <citation type="journal article" date="2020" name="Fungal Divers.">
        <title>Resolving the Mortierellaceae phylogeny through synthesis of multi-gene phylogenetics and phylogenomics.</title>
        <authorList>
            <person name="Vandepol N."/>
            <person name="Liber J."/>
            <person name="Desiro A."/>
            <person name="Na H."/>
            <person name="Kennedy M."/>
            <person name="Barry K."/>
            <person name="Grigoriev I.V."/>
            <person name="Miller A.N."/>
            <person name="O'Donnell K."/>
            <person name="Stajich J.E."/>
            <person name="Bonito G."/>
        </authorList>
    </citation>
    <scope>NUCLEOTIDE SEQUENCE</scope>
    <source>
        <strain evidence="1">NVP1</strain>
    </source>
</reference>
<feature type="non-terminal residue" evidence="1">
    <location>
        <position position="326"/>
    </location>
</feature>